<feature type="coiled-coil region" evidence="1">
    <location>
        <begin position="31"/>
        <end position="58"/>
    </location>
</feature>
<keyword evidence="3" id="KW-1185">Reference proteome</keyword>
<proteinExistence type="predicted"/>
<protein>
    <recommendedName>
        <fullName evidence="4">DUF2746 domain-containing protein</fullName>
    </recommendedName>
</protein>
<evidence type="ECO:0000313" key="3">
    <source>
        <dbReference type="Proteomes" id="UP001057498"/>
    </source>
</evidence>
<evidence type="ECO:0000313" key="2">
    <source>
        <dbReference type="EMBL" id="BDI03648.1"/>
    </source>
</evidence>
<accession>A0ABM7YHG6</accession>
<dbReference type="Proteomes" id="UP001057498">
    <property type="component" value="Chromosome"/>
</dbReference>
<organism evidence="2 3">
    <name type="scientific">Sphaerotilus microaerophilus</name>
    <dbReference type="NCBI Taxonomy" id="2914710"/>
    <lineage>
        <taxon>Bacteria</taxon>
        <taxon>Pseudomonadati</taxon>
        <taxon>Pseudomonadota</taxon>
        <taxon>Betaproteobacteria</taxon>
        <taxon>Burkholderiales</taxon>
        <taxon>Sphaerotilaceae</taxon>
        <taxon>Sphaerotilus</taxon>
    </lineage>
</organism>
<reference evidence="2" key="1">
    <citation type="submission" date="2022-04" db="EMBL/GenBank/DDBJ databases">
        <title>Whole genome sequence of Sphaerotilus sp. FB-5.</title>
        <authorList>
            <person name="Takeda M."/>
            <person name="Narihara S."/>
            <person name="Akimoto M."/>
            <person name="Akimoto R."/>
            <person name="Nishiyashiki S."/>
            <person name="Murakami T."/>
        </authorList>
    </citation>
    <scope>NUCLEOTIDE SEQUENCE</scope>
    <source>
        <strain evidence="2">FB-5</strain>
    </source>
</reference>
<evidence type="ECO:0008006" key="4">
    <source>
        <dbReference type="Google" id="ProtNLM"/>
    </source>
</evidence>
<keyword evidence="1" id="KW-0175">Coiled coil</keyword>
<sequence length="92" mass="10215">MLAFLLDALPWLALATVLGYLIGALVSRHHCEVLRDEVDECRTEVARREAEIDQLARSLGDARARSAEFARHADRLGAQYLALQSGQANLRV</sequence>
<dbReference type="RefSeq" id="WP_251971914.1">
    <property type="nucleotide sequence ID" value="NZ_AP025730.1"/>
</dbReference>
<dbReference type="EMBL" id="AP025730">
    <property type="protein sequence ID" value="BDI03648.1"/>
    <property type="molecule type" value="Genomic_DNA"/>
</dbReference>
<name>A0ABM7YHG6_9BURK</name>
<evidence type="ECO:0000256" key="1">
    <source>
        <dbReference type="SAM" id="Coils"/>
    </source>
</evidence>
<gene>
    <name evidence="2" type="ORF">CATMQ487_06180</name>
</gene>